<dbReference type="SUPFAM" id="SSF50630">
    <property type="entry name" value="Acid proteases"/>
    <property type="match status" value="2"/>
</dbReference>
<feature type="region of interest" description="Disordered" evidence="1">
    <location>
        <begin position="1"/>
        <end position="54"/>
    </location>
</feature>
<dbReference type="InterPro" id="IPR021109">
    <property type="entry name" value="Peptidase_aspartic_dom_sf"/>
</dbReference>
<feature type="region of interest" description="Disordered" evidence="1">
    <location>
        <begin position="372"/>
        <end position="400"/>
    </location>
</feature>
<dbReference type="AlphaFoldDB" id="K1X7Q1"/>
<proteinExistence type="predicted"/>
<organism evidence="3 4">
    <name type="scientific">Marssonina brunnea f. sp. multigermtubi (strain MB_m1)</name>
    <name type="common">Marssonina leaf spot fungus</name>
    <dbReference type="NCBI Taxonomy" id="1072389"/>
    <lineage>
        <taxon>Eukaryota</taxon>
        <taxon>Fungi</taxon>
        <taxon>Dikarya</taxon>
        <taxon>Ascomycota</taxon>
        <taxon>Pezizomycotina</taxon>
        <taxon>Leotiomycetes</taxon>
        <taxon>Helotiales</taxon>
        <taxon>Drepanopezizaceae</taxon>
        <taxon>Drepanopeziza</taxon>
    </lineage>
</organism>
<dbReference type="GO" id="GO:0003676">
    <property type="term" value="F:nucleic acid binding"/>
    <property type="evidence" value="ECO:0007669"/>
    <property type="project" value="InterPro"/>
</dbReference>
<dbReference type="InterPro" id="IPR036397">
    <property type="entry name" value="RNaseH_sf"/>
</dbReference>
<dbReference type="Gene3D" id="3.30.420.10">
    <property type="entry name" value="Ribonuclease H-like superfamily/Ribonuclease H"/>
    <property type="match status" value="2"/>
</dbReference>
<sequence>MADRATGPQGGESSRQGGTGYYTPRISTPPAEPPAVQPKGPLYPGLPDPFEVPDDEMSGLSFDLNELPYARPDSNLTARAMIEDFLDIKSRVPYQVPAPRRQLKTRPRTPSSTIPKAYDFLKALFSNPADFQAFLTTTEFYSKHCTRGWPALSPDLNPIETVWLWMKDYIQERYPDVHQSYPRLRMAVQEAWDSIDKDRIVALIRTMRQRAQSYLEVLEAEVKPIFRKLPRKYWFQQDNASIYTAKKLSTSPYPMGGPRAAGFACYPPDVNKYNNNNNNNNLIFSVGAVLSVTNGASLPRPKNVAVGPGYISLPVVAENSEAGSMQKRQPSNPDLYNTDFETVYLGHLSLGTPAQPVYLLLDTGSSETCVDPDGTTASSAHSRPNAIASPNMTLDGDASPPAYQQPVFLDSDGTLSQLPANLVAAMLSEFTGVVDVGNGLYLVDCVQTMHSGTLDFGSGNAMNKVPYSK</sequence>
<dbReference type="EMBL" id="JH921428">
    <property type="protein sequence ID" value="EKD21091.1"/>
    <property type="molecule type" value="Genomic_DNA"/>
</dbReference>
<dbReference type="HOGENOM" id="CLU_582742_0_0_1"/>
<feature type="compositionally biased region" description="Polar residues" evidence="1">
    <location>
        <begin position="375"/>
        <end position="392"/>
    </location>
</feature>
<gene>
    <name evidence="3" type="ORF">MBM_00204</name>
</gene>
<dbReference type="Proteomes" id="UP000006753">
    <property type="component" value="Unassembled WGS sequence"/>
</dbReference>
<evidence type="ECO:0000313" key="4">
    <source>
        <dbReference type="Proteomes" id="UP000006753"/>
    </source>
</evidence>
<feature type="domain" description="Peptidase A1" evidence="2">
    <location>
        <begin position="344"/>
        <end position="469"/>
    </location>
</feature>
<evidence type="ECO:0000259" key="2">
    <source>
        <dbReference type="PROSITE" id="PS51767"/>
    </source>
</evidence>
<dbReference type="Gene3D" id="2.40.70.10">
    <property type="entry name" value="Acid Proteases"/>
    <property type="match status" value="2"/>
</dbReference>
<evidence type="ECO:0000313" key="3">
    <source>
        <dbReference type="EMBL" id="EKD21091.1"/>
    </source>
</evidence>
<evidence type="ECO:0000256" key="1">
    <source>
        <dbReference type="SAM" id="MobiDB-lite"/>
    </source>
</evidence>
<accession>K1X7Q1</accession>
<dbReference type="PROSITE" id="PS51767">
    <property type="entry name" value="PEPTIDASE_A1"/>
    <property type="match status" value="1"/>
</dbReference>
<dbReference type="OrthoDB" id="771136at2759"/>
<protein>
    <submittedName>
        <fullName evidence="3">Annexin ANXC4</fullName>
    </submittedName>
</protein>
<keyword evidence="4" id="KW-1185">Reference proteome</keyword>
<dbReference type="InterPro" id="IPR033121">
    <property type="entry name" value="PEPTIDASE_A1"/>
</dbReference>
<dbReference type="InParanoid" id="K1X7Q1"/>
<name>K1X7Q1_MARBU</name>
<reference evidence="3 4" key="1">
    <citation type="journal article" date="2012" name="BMC Genomics">
        <title>Sequencing the genome of Marssonina brunnea reveals fungus-poplar co-evolution.</title>
        <authorList>
            <person name="Zhu S."/>
            <person name="Cao Y.-Z."/>
            <person name="Jiang C."/>
            <person name="Tan B.-Y."/>
            <person name="Wang Z."/>
            <person name="Feng S."/>
            <person name="Zhang L."/>
            <person name="Su X.-H."/>
            <person name="Brejova B."/>
            <person name="Vinar T."/>
            <person name="Xu M."/>
            <person name="Wang M.-X."/>
            <person name="Zhang S.-G."/>
            <person name="Huang M.-R."/>
            <person name="Wu R."/>
            <person name="Zhou Y."/>
        </authorList>
    </citation>
    <scope>NUCLEOTIDE SEQUENCE [LARGE SCALE GENOMIC DNA]</scope>
    <source>
        <strain evidence="3 4">MB_m1</strain>
    </source>
</reference>
<dbReference type="KEGG" id="mbe:MBM_00204"/>